<feature type="transmembrane region" description="Helical" evidence="7">
    <location>
        <begin position="38"/>
        <end position="55"/>
    </location>
</feature>
<proteinExistence type="inferred from homology"/>
<dbReference type="EMBL" id="CP144752">
    <property type="protein sequence ID" value="WVZ87951.1"/>
    <property type="molecule type" value="Genomic_DNA"/>
</dbReference>
<evidence type="ECO:0000256" key="1">
    <source>
        <dbReference type="ARBA" id="ARBA00004141"/>
    </source>
</evidence>
<dbReference type="Pfam" id="PF03348">
    <property type="entry name" value="Serinc"/>
    <property type="match status" value="1"/>
</dbReference>
<keyword evidence="3 7" id="KW-0812">Transmembrane</keyword>
<feature type="transmembrane region" description="Helical" evidence="7">
    <location>
        <begin position="210"/>
        <end position="229"/>
    </location>
</feature>
<evidence type="ECO:0000256" key="2">
    <source>
        <dbReference type="ARBA" id="ARBA00006665"/>
    </source>
</evidence>
<reference evidence="8 9" key="1">
    <citation type="submission" date="2024-02" db="EMBL/GenBank/DDBJ databases">
        <title>High-quality chromosome-scale genome assembly of Pensacola bahiagrass (Paspalum notatum Flugge var. saurae).</title>
        <authorList>
            <person name="Vega J.M."/>
            <person name="Podio M."/>
            <person name="Orjuela J."/>
            <person name="Siena L.A."/>
            <person name="Pessino S.C."/>
            <person name="Combes M.C."/>
            <person name="Mariac C."/>
            <person name="Albertini E."/>
            <person name="Pupilli F."/>
            <person name="Ortiz J.P.A."/>
            <person name="Leblanc O."/>
        </authorList>
    </citation>
    <scope>NUCLEOTIDE SEQUENCE [LARGE SCALE GENOMIC DNA]</scope>
    <source>
        <strain evidence="8">R1</strain>
        <tissue evidence="8">Leaf</tissue>
    </source>
</reference>
<keyword evidence="4 7" id="KW-1133">Transmembrane helix</keyword>
<dbReference type="PANTHER" id="PTHR10383:SF44">
    <property type="entry name" value="SERINC-DOMAIN CONTAINING SERINE AND SPHINGOLIPID BIOSYNTHESIS PROTEIN"/>
    <property type="match status" value="1"/>
</dbReference>
<sequence>MSQQSSSATTTDTDVEAARCICSSCCSPTWSGPIEVRYVYTGLFVVAGLLAWVARESRVSSYTQQRAGVCRGDSDCIAAEAVLRFSLFSFFLRWHHSTVSSSTGELHMVEQRMSYMMCLILISAVRYVSRLNDEWCMTNFEEHQRQVTILSVGLYTASIVGIVAQMFFYGGTGWLNRLLICTTLLLVHIMPLIALITSKVTVRERLEDDVPYGYGFFHFVFATGSMYLGMVFVSWDTHNATVQTFSMDVGWTCTVIHIVNEGAVVVYYVGKHLARMMCGAGGQQQGDTAAETVDVQQGSRPAATAQTQTAVDVHIPDITPSILDRVWRSAAAAAETEAATAAAGAAPSRRPPRGGQLQPAAGIETCSTSSSSAAAAAAAADAAHRILSTSTIAVPTGRRR</sequence>
<evidence type="ECO:0000256" key="3">
    <source>
        <dbReference type="ARBA" id="ARBA00022692"/>
    </source>
</evidence>
<accession>A0AAQ3X739</accession>
<keyword evidence="5 7" id="KW-0472">Membrane</keyword>
<comment type="subcellular location">
    <subcellularLocation>
        <location evidence="1">Membrane</location>
        <topology evidence="1">Multi-pass membrane protein</topology>
    </subcellularLocation>
</comment>
<protein>
    <submittedName>
        <fullName evidence="8">Uncharacterized protein</fullName>
    </submittedName>
</protein>
<comment type="similarity">
    <text evidence="2">Belongs to the TDE1 family.</text>
</comment>
<evidence type="ECO:0000313" key="9">
    <source>
        <dbReference type="Proteomes" id="UP001341281"/>
    </source>
</evidence>
<organism evidence="8 9">
    <name type="scientific">Paspalum notatum var. saurae</name>
    <dbReference type="NCBI Taxonomy" id="547442"/>
    <lineage>
        <taxon>Eukaryota</taxon>
        <taxon>Viridiplantae</taxon>
        <taxon>Streptophyta</taxon>
        <taxon>Embryophyta</taxon>
        <taxon>Tracheophyta</taxon>
        <taxon>Spermatophyta</taxon>
        <taxon>Magnoliopsida</taxon>
        <taxon>Liliopsida</taxon>
        <taxon>Poales</taxon>
        <taxon>Poaceae</taxon>
        <taxon>PACMAD clade</taxon>
        <taxon>Panicoideae</taxon>
        <taxon>Andropogonodae</taxon>
        <taxon>Paspaleae</taxon>
        <taxon>Paspalinae</taxon>
        <taxon>Paspalum</taxon>
    </lineage>
</organism>
<keyword evidence="9" id="KW-1185">Reference proteome</keyword>
<dbReference type="PANTHER" id="PTHR10383">
    <property type="entry name" value="SERINE INCORPORATOR"/>
    <property type="match status" value="1"/>
</dbReference>
<feature type="transmembrane region" description="Helical" evidence="7">
    <location>
        <begin position="149"/>
        <end position="168"/>
    </location>
</feature>
<evidence type="ECO:0000256" key="7">
    <source>
        <dbReference type="SAM" id="Phobius"/>
    </source>
</evidence>
<evidence type="ECO:0000256" key="4">
    <source>
        <dbReference type="ARBA" id="ARBA00022989"/>
    </source>
</evidence>
<evidence type="ECO:0000256" key="6">
    <source>
        <dbReference type="SAM" id="MobiDB-lite"/>
    </source>
</evidence>
<dbReference type="Proteomes" id="UP001341281">
    <property type="component" value="Chromosome 08"/>
</dbReference>
<gene>
    <name evidence="8" type="ORF">U9M48_034524</name>
</gene>
<feature type="region of interest" description="Disordered" evidence="6">
    <location>
        <begin position="341"/>
        <end position="375"/>
    </location>
</feature>
<evidence type="ECO:0000313" key="8">
    <source>
        <dbReference type="EMBL" id="WVZ87951.1"/>
    </source>
</evidence>
<dbReference type="AlphaFoldDB" id="A0AAQ3X739"/>
<feature type="transmembrane region" description="Helical" evidence="7">
    <location>
        <begin position="174"/>
        <end position="198"/>
    </location>
</feature>
<dbReference type="GO" id="GO:0016020">
    <property type="term" value="C:membrane"/>
    <property type="evidence" value="ECO:0007669"/>
    <property type="project" value="UniProtKB-SubCell"/>
</dbReference>
<name>A0AAQ3X739_PASNO</name>
<evidence type="ECO:0000256" key="5">
    <source>
        <dbReference type="ARBA" id="ARBA00023136"/>
    </source>
</evidence>
<dbReference type="InterPro" id="IPR005016">
    <property type="entry name" value="TDE1/TMS"/>
</dbReference>
<feature type="transmembrane region" description="Helical" evidence="7">
    <location>
        <begin position="249"/>
        <end position="269"/>
    </location>
</feature>